<sequence>PYNGGFPGACACRGQQYDRGVFRCVELQYLNSVLVPDKKRIAYHERTWLGVLRSGTTSALLAMTLRQCAASIAGPLLLAGGGLSICSRMPSRMPSTARQCVRCLSTSSARLFFGRRKGPLSSSETAVALRESLFKSEEQRNREGFIEVIERFKMGNANRKGHVEFINVATRFLTEFGVEKDLEVYKMLFDLFPKGKYTPRSLVQAEFFHFPYHQDCGVRLLDTMESHGVIPDRELRQMVLDTFGFYSEVFKKFARMMYWMPKFKHMSPFPLPNPVPRDSFELARLAIKRMCVDIQTAISVHQTKEEVPDAVDDTWIVSAQSPQQQELIAEHPTKKPIRIEGPFSIYLRSSSISYFVLRAEPVPIRVIEVDSDDVSNIPITVFGEKPYSDIAKPSTVHEQTDGIILAIGATGTSTRDSLLSWLRILQVQNPKLNEIPVVFMLRAPSKSLVTANQPQEEFEGVPEDEAEEQLKGEAEDEAGSKQASGEHGQAFTEAREPPDTGKT</sequence>
<evidence type="ECO:0000256" key="10">
    <source>
        <dbReference type="ARBA" id="ARBA00023128"/>
    </source>
</evidence>
<keyword evidence="11" id="KW-0539">Nucleus</keyword>
<keyword evidence="8" id="KW-0391">Immunity</keyword>
<evidence type="ECO:0000256" key="9">
    <source>
        <dbReference type="ARBA" id="ARBA00022946"/>
    </source>
</evidence>
<feature type="compositionally biased region" description="Acidic residues" evidence="12">
    <location>
        <begin position="456"/>
        <end position="467"/>
    </location>
</feature>
<dbReference type="GO" id="GO:0007178">
    <property type="term" value="P:cell surface receptor protein serine/threonine kinase signaling pathway"/>
    <property type="evidence" value="ECO:0007669"/>
    <property type="project" value="TreeGrafter"/>
</dbReference>
<dbReference type="SMART" id="SM01284">
    <property type="entry name" value="ECSIT_Cterm"/>
    <property type="match status" value="1"/>
</dbReference>
<evidence type="ECO:0000256" key="8">
    <source>
        <dbReference type="ARBA" id="ARBA00022859"/>
    </source>
</evidence>
<evidence type="ECO:0000313" key="14">
    <source>
        <dbReference type="EMBL" id="AEO32902.1"/>
    </source>
</evidence>
<feature type="region of interest" description="Disordered" evidence="12">
    <location>
        <begin position="450"/>
        <end position="503"/>
    </location>
</feature>
<keyword evidence="10" id="KW-0496">Mitochondrion</keyword>
<keyword evidence="6" id="KW-0963">Cytoplasm</keyword>
<name>G3MHD4_AMBMU</name>
<dbReference type="Pfam" id="PF06239">
    <property type="entry name" value="ECSIT_N"/>
    <property type="match status" value="1"/>
</dbReference>
<dbReference type="GO" id="GO:0045087">
    <property type="term" value="P:innate immune response"/>
    <property type="evidence" value="ECO:0007669"/>
    <property type="project" value="UniProtKB-KW"/>
</dbReference>
<dbReference type="PANTHER" id="PTHR13113">
    <property type="entry name" value="ECSIT EVOLUTIONARILY CONSERVED SIGNALING INTERMEDIATE IN TOLL PATHWAYS"/>
    <property type="match status" value="1"/>
</dbReference>
<dbReference type="InterPro" id="IPR029342">
    <property type="entry name" value="ECIST_C"/>
</dbReference>
<dbReference type="GO" id="GO:0005634">
    <property type="term" value="C:nucleus"/>
    <property type="evidence" value="ECO:0007669"/>
    <property type="project" value="UniProtKB-SubCell"/>
</dbReference>
<evidence type="ECO:0000256" key="6">
    <source>
        <dbReference type="ARBA" id="ARBA00022490"/>
    </source>
</evidence>
<dbReference type="AlphaFoldDB" id="G3MHD4"/>
<reference evidence="14" key="1">
    <citation type="journal article" date="2011" name="PLoS ONE">
        <title>A deep insight into the sialotranscriptome of the gulf coast tick, Amblyomma maculatum.</title>
        <authorList>
            <person name="Karim S."/>
            <person name="Singh P."/>
            <person name="Ribeiro J.M."/>
        </authorList>
    </citation>
    <scope>NUCLEOTIDE SEQUENCE</scope>
    <source>
        <tissue evidence="14">Salivary gland</tissue>
    </source>
</reference>
<evidence type="ECO:0000256" key="5">
    <source>
        <dbReference type="ARBA" id="ARBA00019998"/>
    </source>
</evidence>
<dbReference type="PANTHER" id="PTHR13113:SF1">
    <property type="entry name" value="EVOLUTIONARILY CONSERVED SIGNALING INTERMEDIATE IN TOLL PATHWAY, MITOCHONDRIAL"/>
    <property type="match status" value="1"/>
</dbReference>
<evidence type="ECO:0000256" key="7">
    <source>
        <dbReference type="ARBA" id="ARBA00022588"/>
    </source>
</evidence>
<feature type="non-terminal residue" evidence="14">
    <location>
        <position position="1"/>
    </location>
</feature>
<evidence type="ECO:0000256" key="2">
    <source>
        <dbReference type="ARBA" id="ARBA00004173"/>
    </source>
</evidence>
<dbReference type="Pfam" id="PF14784">
    <property type="entry name" value="ECSIT_C"/>
    <property type="match status" value="1"/>
</dbReference>
<comment type="similarity">
    <text evidence="4">Belongs to the ECSIT family.</text>
</comment>
<evidence type="ECO:0000256" key="11">
    <source>
        <dbReference type="ARBA" id="ARBA00023242"/>
    </source>
</evidence>
<feature type="compositionally biased region" description="Basic and acidic residues" evidence="12">
    <location>
        <begin position="493"/>
        <end position="503"/>
    </location>
</feature>
<dbReference type="EMBL" id="JO841285">
    <property type="protein sequence ID" value="AEO32902.1"/>
    <property type="molecule type" value="mRNA"/>
</dbReference>
<comment type="subcellular location">
    <subcellularLocation>
        <location evidence="3">Cytoplasm</location>
    </subcellularLocation>
    <subcellularLocation>
        <location evidence="2">Mitochondrion</location>
    </subcellularLocation>
    <subcellularLocation>
        <location evidence="1">Nucleus</location>
    </subcellularLocation>
</comment>
<accession>G3MHD4</accession>
<evidence type="ECO:0000259" key="13">
    <source>
        <dbReference type="SMART" id="SM01284"/>
    </source>
</evidence>
<evidence type="ECO:0000256" key="1">
    <source>
        <dbReference type="ARBA" id="ARBA00004123"/>
    </source>
</evidence>
<dbReference type="GO" id="GO:0005739">
    <property type="term" value="C:mitochondrion"/>
    <property type="evidence" value="ECO:0007669"/>
    <property type="project" value="UniProtKB-SubCell"/>
</dbReference>
<keyword evidence="7" id="KW-0399">Innate immunity</keyword>
<evidence type="ECO:0000256" key="4">
    <source>
        <dbReference type="ARBA" id="ARBA00007674"/>
    </source>
</evidence>
<keyword evidence="9" id="KW-0809">Transit peptide</keyword>
<organism evidence="14">
    <name type="scientific">Amblyomma maculatum</name>
    <name type="common">Gulf Coast tick</name>
    <dbReference type="NCBI Taxonomy" id="34609"/>
    <lineage>
        <taxon>Eukaryota</taxon>
        <taxon>Metazoa</taxon>
        <taxon>Ecdysozoa</taxon>
        <taxon>Arthropoda</taxon>
        <taxon>Chelicerata</taxon>
        <taxon>Arachnida</taxon>
        <taxon>Acari</taxon>
        <taxon>Parasitiformes</taxon>
        <taxon>Ixodida</taxon>
        <taxon>Ixodoidea</taxon>
        <taxon>Ixodidae</taxon>
        <taxon>Amblyomminae</taxon>
        <taxon>Amblyomma</taxon>
    </lineage>
</organism>
<proteinExistence type="evidence at transcript level"/>
<protein>
    <recommendedName>
        <fullName evidence="5">Evolutionarily conserved signaling intermediate in Toll pathway, mitochondrial</fullName>
    </recommendedName>
</protein>
<dbReference type="InterPro" id="IPR010418">
    <property type="entry name" value="ECSIT"/>
</dbReference>
<feature type="domain" description="ECSIT C-terminal" evidence="13">
    <location>
        <begin position="321"/>
        <end position="442"/>
    </location>
</feature>
<evidence type="ECO:0000256" key="12">
    <source>
        <dbReference type="SAM" id="MobiDB-lite"/>
    </source>
</evidence>
<dbReference type="InterPro" id="IPR046448">
    <property type="entry name" value="ECSIT_N"/>
</dbReference>
<evidence type="ECO:0000256" key="3">
    <source>
        <dbReference type="ARBA" id="ARBA00004496"/>
    </source>
</evidence>